<keyword evidence="2" id="KW-1185">Reference proteome</keyword>
<gene>
    <name evidence="1" type="ORF">J8F10_20260</name>
</gene>
<sequence>MRGFTLRAVPVYFVAFACGCFGKQDVQRTDGAPPSPTHAYWRQVSAVLAQKPAGENIPAYVSLVRTQTDGLRDLPTDGVDADLVSAVASVIKCEDVVLQRADLIDNDPARLKESKELAQAFSSANRAAAESKKRLKALQPALNSRHGGGFAPMG</sequence>
<organism evidence="1 2">
    <name type="scientific">Gemmata palustris</name>
    <dbReference type="NCBI Taxonomy" id="2822762"/>
    <lineage>
        <taxon>Bacteria</taxon>
        <taxon>Pseudomonadati</taxon>
        <taxon>Planctomycetota</taxon>
        <taxon>Planctomycetia</taxon>
        <taxon>Gemmatales</taxon>
        <taxon>Gemmataceae</taxon>
        <taxon>Gemmata</taxon>
    </lineage>
</organism>
<proteinExistence type="predicted"/>
<dbReference type="RefSeq" id="WP_210656792.1">
    <property type="nucleotide sequence ID" value="NZ_JAGKQQ010000001.1"/>
</dbReference>
<dbReference type="Proteomes" id="UP000676565">
    <property type="component" value="Unassembled WGS sequence"/>
</dbReference>
<dbReference type="EMBL" id="JAGKQQ010000001">
    <property type="protein sequence ID" value="MBP3957589.1"/>
    <property type="molecule type" value="Genomic_DNA"/>
</dbReference>
<dbReference type="PROSITE" id="PS51257">
    <property type="entry name" value="PROKAR_LIPOPROTEIN"/>
    <property type="match status" value="1"/>
</dbReference>
<evidence type="ECO:0008006" key="3">
    <source>
        <dbReference type="Google" id="ProtNLM"/>
    </source>
</evidence>
<accession>A0ABS5BV96</accession>
<evidence type="ECO:0000313" key="1">
    <source>
        <dbReference type="EMBL" id="MBP3957589.1"/>
    </source>
</evidence>
<reference evidence="1 2" key="1">
    <citation type="submission" date="2021-04" db="EMBL/GenBank/DDBJ databases">
        <authorList>
            <person name="Ivanova A."/>
        </authorList>
    </citation>
    <scope>NUCLEOTIDE SEQUENCE [LARGE SCALE GENOMIC DNA]</scope>
    <source>
        <strain evidence="1 2">G18</strain>
    </source>
</reference>
<protein>
    <recommendedName>
        <fullName evidence="3">Lipoprotein</fullName>
    </recommendedName>
</protein>
<comment type="caution">
    <text evidence="1">The sequence shown here is derived from an EMBL/GenBank/DDBJ whole genome shotgun (WGS) entry which is preliminary data.</text>
</comment>
<evidence type="ECO:0000313" key="2">
    <source>
        <dbReference type="Proteomes" id="UP000676565"/>
    </source>
</evidence>
<name>A0ABS5BV96_9BACT</name>